<evidence type="ECO:0000313" key="3">
    <source>
        <dbReference type="Proteomes" id="UP000315289"/>
    </source>
</evidence>
<gene>
    <name evidence="2" type="ORF">NARC_30283</name>
</gene>
<keyword evidence="1" id="KW-0472">Membrane</keyword>
<keyword evidence="1" id="KW-1133">Transmembrane helix</keyword>
<sequence>MLIDSNYNICTTMGLLYGLTILLTKIYLNLTMLYVRYK</sequence>
<keyword evidence="1" id="KW-0812">Transmembrane</keyword>
<organism evidence="2 3">
    <name type="scientific">Candidatus Nitrosocosmicus arcticus</name>
    <dbReference type="NCBI Taxonomy" id="2035267"/>
    <lineage>
        <taxon>Archaea</taxon>
        <taxon>Nitrososphaerota</taxon>
        <taxon>Nitrososphaeria</taxon>
        <taxon>Nitrososphaerales</taxon>
        <taxon>Nitrososphaeraceae</taxon>
        <taxon>Candidatus Nitrosocosmicus</taxon>
    </lineage>
</organism>
<protein>
    <submittedName>
        <fullName evidence="2">Uncharacterized protein</fullName>
    </submittedName>
</protein>
<name>A0A557SY94_9ARCH</name>
<accession>A0A557SY94</accession>
<feature type="transmembrane region" description="Helical" evidence="1">
    <location>
        <begin position="15"/>
        <end position="35"/>
    </location>
</feature>
<reference evidence="2 3" key="1">
    <citation type="journal article" date="2019" name="Front. Microbiol.">
        <title>Ammonia Oxidation by the Arctic Terrestrial Thaumarchaeote Candidatus Nitrosocosmicus arcticus Is Stimulated by Increasing Temperatures.</title>
        <authorList>
            <person name="Alves R.J.E."/>
            <person name="Kerou M."/>
            <person name="Zappe A."/>
            <person name="Bittner R."/>
            <person name="Abby S.S."/>
            <person name="Schmidt H.A."/>
            <person name="Pfeifer K."/>
            <person name="Schleper C."/>
        </authorList>
    </citation>
    <scope>NUCLEOTIDE SEQUENCE [LARGE SCALE GENOMIC DNA]</scope>
    <source>
        <strain evidence="2 3">Kfb</strain>
    </source>
</reference>
<comment type="caution">
    <text evidence="2">The sequence shown here is derived from an EMBL/GenBank/DDBJ whole genome shotgun (WGS) entry which is preliminary data.</text>
</comment>
<keyword evidence="3" id="KW-1185">Reference proteome</keyword>
<dbReference type="EMBL" id="VOAH01000003">
    <property type="protein sequence ID" value="TVP41568.1"/>
    <property type="molecule type" value="Genomic_DNA"/>
</dbReference>
<evidence type="ECO:0000313" key="2">
    <source>
        <dbReference type="EMBL" id="TVP41568.1"/>
    </source>
</evidence>
<dbReference type="AlphaFoldDB" id="A0A557SY94"/>
<proteinExistence type="predicted"/>
<dbReference type="Proteomes" id="UP000315289">
    <property type="component" value="Unassembled WGS sequence"/>
</dbReference>
<evidence type="ECO:0000256" key="1">
    <source>
        <dbReference type="SAM" id="Phobius"/>
    </source>
</evidence>